<evidence type="ECO:0000313" key="3">
    <source>
        <dbReference type="EMBL" id="CAH1192014.1"/>
    </source>
</evidence>
<evidence type="ECO:0000313" key="4">
    <source>
        <dbReference type="Proteomes" id="UP000838324"/>
    </source>
</evidence>
<sequence length="72" mass="8380">MMMGYGFGFGMFGLVINFLLILGVVYWVIKWVRGGGESRISDNTPERILNERFARGEITEEEYLRMKSILRD</sequence>
<dbReference type="InterPro" id="IPR018649">
    <property type="entry name" value="SHOCT"/>
</dbReference>
<accession>A0ABN8FWD9</accession>
<dbReference type="RefSeq" id="WP_236330021.1">
    <property type="nucleotide sequence ID" value="NZ_CAKMMG010000001.1"/>
</dbReference>
<gene>
    <name evidence="3" type="ORF">PAECIP111892_00821</name>
</gene>
<dbReference type="Proteomes" id="UP000838324">
    <property type="component" value="Unassembled WGS sequence"/>
</dbReference>
<evidence type="ECO:0000259" key="2">
    <source>
        <dbReference type="Pfam" id="PF09851"/>
    </source>
</evidence>
<evidence type="ECO:0000256" key="1">
    <source>
        <dbReference type="SAM" id="Phobius"/>
    </source>
</evidence>
<keyword evidence="4" id="KW-1185">Reference proteome</keyword>
<feature type="transmembrane region" description="Helical" evidence="1">
    <location>
        <begin position="6"/>
        <end position="29"/>
    </location>
</feature>
<keyword evidence="1" id="KW-1133">Transmembrane helix</keyword>
<dbReference type="Pfam" id="PF09851">
    <property type="entry name" value="SHOCT"/>
    <property type="match status" value="1"/>
</dbReference>
<keyword evidence="1" id="KW-0472">Membrane</keyword>
<proteinExistence type="predicted"/>
<keyword evidence="1" id="KW-0812">Transmembrane</keyword>
<feature type="domain" description="SHOCT" evidence="2">
    <location>
        <begin position="45"/>
        <end position="70"/>
    </location>
</feature>
<protein>
    <recommendedName>
        <fullName evidence="2">SHOCT domain-containing protein</fullName>
    </recommendedName>
</protein>
<reference evidence="3" key="1">
    <citation type="submission" date="2022-01" db="EMBL/GenBank/DDBJ databases">
        <authorList>
            <person name="Criscuolo A."/>
        </authorList>
    </citation>
    <scope>NUCLEOTIDE SEQUENCE</scope>
    <source>
        <strain evidence="3">CIP111892</strain>
    </source>
</reference>
<organism evidence="3 4">
    <name type="scientific">Paenibacillus auburnensis</name>
    <dbReference type="NCBI Taxonomy" id="2905649"/>
    <lineage>
        <taxon>Bacteria</taxon>
        <taxon>Bacillati</taxon>
        <taxon>Bacillota</taxon>
        <taxon>Bacilli</taxon>
        <taxon>Bacillales</taxon>
        <taxon>Paenibacillaceae</taxon>
        <taxon>Paenibacillus</taxon>
    </lineage>
</organism>
<comment type="caution">
    <text evidence="3">The sequence shown here is derived from an EMBL/GenBank/DDBJ whole genome shotgun (WGS) entry which is preliminary data.</text>
</comment>
<name>A0ABN8FWD9_9BACL</name>
<dbReference type="EMBL" id="CAKMMG010000001">
    <property type="protein sequence ID" value="CAH1192014.1"/>
    <property type="molecule type" value="Genomic_DNA"/>
</dbReference>